<dbReference type="Proteomes" id="UP000326396">
    <property type="component" value="Linkage Group LG1"/>
</dbReference>
<dbReference type="AlphaFoldDB" id="A0A5N6Q1I1"/>
<dbReference type="EMBL" id="SZYD01000001">
    <property type="protein sequence ID" value="KAD7477550.1"/>
    <property type="molecule type" value="Genomic_DNA"/>
</dbReference>
<dbReference type="OrthoDB" id="1741430at2759"/>
<gene>
    <name evidence="1" type="ORF">E3N88_00686</name>
</gene>
<reference evidence="1 2" key="1">
    <citation type="submission" date="2019-05" db="EMBL/GenBank/DDBJ databases">
        <title>Mikania micrantha, genome provides insights into the molecular mechanism of rapid growth.</title>
        <authorList>
            <person name="Liu B."/>
        </authorList>
    </citation>
    <scope>NUCLEOTIDE SEQUENCE [LARGE SCALE GENOMIC DNA]</scope>
    <source>
        <strain evidence="1">NLD-2019</strain>
        <tissue evidence="1">Leaf</tissue>
    </source>
</reference>
<comment type="caution">
    <text evidence="1">The sequence shown here is derived from an EMBL/GenBank/DDBJ whole genome shotgun (WGS) entry which is preliminary data.</text>
</comment>
<name>A0A5N6Q1I1_9ASTR</name>
<proteinExistence type="predicted"/>
<evidence type="ECO:0000313" key="1">
    <source>
        <dbReference type="EMBL" id="KAD7477550.1"/>
    </source>
</evidence>
<protein>
    <submittedName>
        <fullName evidence="1">Uncharacterized protein</fullName>
    </submittedName>
</protein>
<dbReference type="AntiFam" id="ANF00025">
    <property type="entry name" value="Antisense to 23S rRNA"/>
</dbReference>
<accession>A0A5N6Q1I1</accession>
<evidence type="ECO:0000313" key="2">
    <source>
        <dbReference type="Proteomes" id="UP000326396"/>
    </source>
</evidence>
<keyword evidence="2" id="KW-1185">Reference proteome</keyword>
<organism evidence="1 2">
    <name type="scientific">Mikania micrantha</name>
    <name type="common">bitter vine</name>
    <dbReference type="NCBI Taxonomy" id="192012"/>
    <lineage>
        <taxon>Eukaryota</taxon>
        <taxon>Viridiplantae</taxon>
        <taxon>Streptophyta</taxon>
        <taxon>Embryophyta</taxon>
        <taxon>Tracheophyta</taxon>
        <taxon>Spermatophyta</taxon>
        <taxon>Magnoliopsida</taxon>
        <taxon>eudicotyledons</taxon>
        <taxon>Gunneridae</taxon>
        <taxon>Pentapetalae</taxon>
        <taxon>asterids</taxon>
        <taxon>campanulids</taxon>
        <taxon>Asterales</taxon>
        <taxon>Asteraceae</taxon>
        <taxon>Asteroideae</taxon>
        <taxon>Heliantheae alliance</taxon>
        <taxon>Eupatorieae</taxon>
        <taxon>Mikania</taxon>
    </lineage>
</organism>
<sequence length="153" mass="16521">MIAEIHNQRGIGAALRAGDGANVRISSTKNESFESEYVDTVVACDDVAGIVRRKSSLSGLAIVCYHLPLILHIRSRLSLRSYSKGARGLTIYILVLRIFTANSISLGPCPRDRDSGAIVTPFVQAVTYATRNFTTLGQLELLPPFTGASIQSL</sequence>